<evidence type="ECO:0000313" key="10">
    <source>
        <dbReference type="Proteomes" id="UP000305526"/>
    </source>
</evidence>
<evidence type="ECO:0000256" key="3">
    <source>
        <dbReference type="ARBA" id="ARBA00022840"/>
    </source>
</evidence>
<dbReference type="InterPro" id="IPR003593">
    <property type="entry name" value="AAA+_ATPase"/>
</dbReference>
<dbReference type="PROSITE" id="PS50893">
    <property type="entry name" value="ABC_TRANSPORTER_2"/>
    <property type="match status" value="1"/>
</dbReference>
<keyword evidence="2" id="KW-0547">Nucleotide-binding</keyword>
<evidence type="ECO:0000313" key="7">
    <source>
        <dbReference type="EMBL" id="TCV88023.1"/>
    </source>
</evidence>
<name>A0A4R3YCA0_9PAST</name>
<organism evidence="7 9">
    <name type="scientific">Testudinibacter aquarius</name>
    <dbReference type="NCBI Taxonomy" id="1524974"/>
    <lineage>
        <taxon>Bacteria</taxon>
        <taxon>Pseudomonadati</taxon>
        <taxon>Pseudomonadota</taxon>
        <taxon>Gammaproteobacteria</taxon>
        <taxon>Pasteurellales</taxon>
        <taxon>Pasteurellaceae</taxon>
        <taxon>Testudinibacter</taxon>
    </lineage>
</organism>
<dbReference type="Proteomes" id="UP000305526">
    <property type="component" value="Unassembled WGS sequence"/>
</dbReference>
<sequence length="252" mass="28394">MLEISRLQLVSGQKILLNDINLKLKCGHCIGILGANGAGKSSLLKAIGQDLPYTGKILWQQKPLASFSARELAENMVFLPQHSSLNFAFMVQEVIELGLIHHQQHLSRSQQQRLLAQVSADFELSDLQQQNYLKLSGGEKQRVHAARSWLQILSSPTPKIVLLDEPSSALDLKHQHDLLQQAVKLAEAQHLVLIVLHDLNLAARYCDRLLLLQQGNLFGYGTTADMLTAQSIDELYHYQTEVYQYKNQIRIL</sequence>
<evidence type="ECO:0000256" key="5">
    <source>
        <dbReference type="ARBA" id="ARBA00037066"/>
    </source>
</evidence>
<dbReference type="RefSeq" id="WP_132966380.1">
    <property type="nucleotide sequence ID" value="NZ_LEKL01000009.1"/>
</dbReference>
<gene>
    <name evidence="7" type="ORF">EDC16_104213</name>
    <name evidence="8" type="ORF">FHQ21_06565</name>
</gene>
<protein>
    <submittedName>
        <fullName evidence="8">Heme ABC transporter ATP-binding protein</fullName>
    </submittedName>
    <submittedName>
        <fullName evidence="7">Iron complex transport system ATP-binding protein</fullName>
    </submittedName>
</protein>
<dbReference type="EMBL" id="VDGV01000047">
    <property type="protein sequence ID" value="TNG91787.1"/>
    <property type="molecule type" value="Genomic_DNA"/>
</dbReference>
<dbReference type="Proteomes" id="UP000294619">
    <property type="component" value="Unassembled WGS sequence"/>
</dbReference>
<dbReference type="Gene3D" id="3.40.50.300">
    <property type="entry name" value="P-loop containing nucleotide triphosphate hydrolases"/>
    <property type="match status" value="1"/>
</dbReference>
<reference evidence="8 10" key="2">
    <citation type="submission" date="2019-05" db="EMBL/GenBank/DDBJ databases">
        <title>Pasteurellaceae isolates from reptiles.</title>
        <authorList>
            <person name="Bojesen A.M."/>
            <person name="Lund E."/>
        </authorList>
    </citation>
    <scope>NUCLEOTIDE SEQUENCE [LARGE SCALE GENOMIC DNA]</scope>
    <source>
        <strain evidence="8 10">ELNT2x</strain>
    </source>
</reference>
<dbReference type="GO" id="GO:0016887">
    <property type="term" value="F:ATP hydrolysis activity"/>
    <property type="evidence" value="ECO:0007669"/>
    <property type="project" value="InterPro"/>
</dbReference>
<dbReference type="InterPro" id="IPR027417">
    <property type="entry name" value="P-loop_NTPase"/>
</dbReference>
<evidence type="ECO:0000256" key="4">
    <source>
        <dbReference type="ARBA" id="ARBA00022967"/>
    </source>
</evidence>
<dbReference type="SMART" id="SM00382">
    <property type="entry name" value="AAA"/>
    <property type="match status" value="1"/>
</dbReference>
<evidence type="ECO:0000313" key="8">
    <source>
        <dbReference type="EMBL" id="TNG91787.1"/>
    </source>
</evidence>
<comment type="function">
    <text evidence="5">Part of the ABC transporter complex HmuTUV involved in hemin import. Responsible for energy coupling to the transport system.</text>
</comment>
<dbReference type="PANTHER" id="PTHR42794">
    <property type="entry name" value="HEMIN IMPORT ATP-BINDING PROTEIN HMUV"/>
    <property type="match status" value="1"/>
</dbReference>
<keyword evidence="3 7" id="KW-0067">ATP-binding</keyword>
<dbReference type="AlphaFoldDB" id="A0A4R3YCA0"/>
<dbReference type="NCBIfam" id="NF010068">
    <property type="entry name" value="PRK13548.1"/>
    <property type="match status" value="1"/>
</dbReference>
<dbReference type="PANTHER" id="PTHR42794:SF1">
    <property type="entry name" value="HEMIN IMPORT ATP-BINDING PROTEIN HMUV"/>
    <property type="match status" value="1"/>
</dbReference>
<reference evidence="7 9" key="1">
    <citation type="submission" date="2019-03" db="EMBL/GenBank/DDBJ databases">
        <title>Genomic Encyclopedia of Type Strains, Phase IV (KMG-IV): sequencing the most valuable type-strain genomes for metagenomic binning, comparative biology and taxonomic classification.</title>
        <authorList>
            <person name="Goeker M."/>
        </authorList>
    </citation>
    <scope>NUCLEOTIDE SEQUENCE [LARGE SCALE GENOMIC DNA]</scope>
    <source>
        <strain evidence="7 9">DSM 28140</strain>
    </source>
</reference>
<evidence type="ECO:0000313" key="9">
    <source>
        <dbReference type="Proteomes" id="UP000294619"/>
    </source>
</evidence>
<feature type="domain" description="ABC transporter" evidence="6">
    <location>
        <begin position="2"/>
        <end position="239"/>
    </location>
</feature>
<dbReference type="InterPro" id="IPR003439">
    <property type="entry name" value="ABC_transporter-like_ATP-bd"/>
</dbReference>
<dbReference type="SUPFAM" id="SSF52540">
    <property type="entry name" value="P-loop containing nucleoside triphosphate hydrolases"/>
    <property type="match status" value="1"/>
</dbReference>
<comment type="caution">
    <text evidence="7">The sequence shown here is derived from an EMBL/GenBank/DDBJ whole genome shotgun (WGS) entry which is preliminary data.</text>
</comment>
<keyword evidence="4" id="KW-1278">Translocase</keyword>
<evidence type="ECO:0000256" key="2">
    <source>
        <dbReference type="ARBA" id="ARBA00022741"/>
    </source>
</evidence>
<dbReference type="CDD" id="cd03214">
    <property type="entry name" value="ABC_Iron-Siderophores_B12_Hemin"/>
    <property type="match status" value="1"/>
</dbReference>
<dbReference type="EMBL" id="SMCP01000004">
    <property type="protein sequence ID" value="TCV88023.1"/>
    <property type="molecule type" value="Genomic_DNA"/>
</dbReference>
<dbReference type="Pfam" id="PF00005">
    <property type="entry name" value="ABC_tran"/>
    <property type="match status" value="1"/>
</dbReference>
<keyword evidence="1" id="KW-0813">Transport</keyword>
<proteinExistence type="predicted"/>
<accession>A0A4R3YCA0</accession>
<evidence type="ECO:0000256" key="1">
    <source>
        <dbReference type="ARBA" id="ARBA00022448"/>
    </source>
</evidence>
<dbReference type="GO" id="GO:0005524">
    <property type="term" value="F:ATP binding"/>
    <property type="evidence" value="ECO:0007669"/>
    <property type="project" value="UniProtKB-KW"/>
</dbReference>
<keyword evidence="10" id="KW-1185">Reference proteome</keyword>
<evidence type="ECO:0000259" key="6">
    <source>
        <dbReference type="PROSITE" id="PS50893"/>
    </source>
</evidence>